<evidence type="ECO:0000256" key="1">
    <source>
        <dbReference type="ARBA" id="ARBA00007529"/>
    </source>
</evidence>
<gene>
    <name evidence="2" type="ORF">IAC18_05775</name>
</gene>
<dbReference type="SUPFAM" id="SSF54506">
    <property type="entry name" value="Diaminopimelate epimerase-like"/>
    <property type="match status" value="1"/>
</dbReference>
<proteinExistence type="inferred from homology"/>
<evidence type="ECO:0000313" key="2">
    <source>
        <dbReference type="EMBL" id="HIS67057.1"/>
    </source>
</evidence>
<dbReference type="PIRSF" id="PIRSF029792">
    <property type="entry name" value="Pro_racemase"/>
    <property type="match status" value="1"/>
</dbReference>
<dbReference type="Pfam" id="PF05544">
    <property type="entry name" value="Pro_racemase"/>
    <property type="match status" value="1"/>
</dbReference>
<dbReference type="EMBL" id="DVJK01000159">
    <property type="protein sequence ID" value="HIS67057.1"/>
    <property type="molecule type" value="Genomic_DNA"/>
</dbReference>
<dbReference type="InterPro" id="IPR008794">
    <property type="entry name" value="Pro_racemase_fam"/>
</dbReference>
<organism evidence="2 3">
    <name type="scientific">Candidatus Scatomorpha merdipullorum</name>
    <dbReference type="NCBI Taxonomy" id="2840927"/>
    <lineage>
        <taxon>Bacteria</taxon>
        <taxon>Bacillati</taxon>
        <taxon>Bacillota</taxon>
        <taxon>Clostridia</taxon>
        <taxon>Eubacteriales</taxon>
        <taxon>Candidatus Scatomorpha</taxon>
    </lineage>
</organism>
<dbReference type="SFLD" id="SFLDS00028">
    <property type="entry name" value="Proline_Racemase"/>
    <property type="match status" value="1"/>
</dbReference>
<evidence type="ECO:0000313" key="3">
    <source>
        <dbReference type="Proteomes" id="UP000824001"/>
    </source>
</evidence>
<dbReference type="AlphaFoldDB" id="A0A9D1JVD1"/>
<reference evidence="2" key="2">
    <citation type="journal article" date="2021" name="PeerJ">
        <title>Extensive microbial diversity within the chicken gut microbiome revealed by metagenomics and culture.</title>
        <authorList>
            <person name="Gilroy R."/>
            <person name="Ravi A."/>
            <person name="Getino M."/>
            <person name="Pursley I."/>
            <person name="Horton D.L."/>
            <person name="Alikhan N.F."/>
            <person name="Baker D."/>
            <person name="Gharbi K."/>
            <person name="Hall N."/>
            <person name="Watson M."/>
            <person name="Adriaenssens E.M."/>
            <person name="Foster-Nyarko E."/>
            <person name="Jarju S."/>
            <person name="Secka A."/>
            <person name="Antonio M."/>
            <person name="Oren A."/>
            <person name="Chaudhuri R.R."/>
            <person name="La Ragione R."/>
            <person name="Hildebrand F."/>
            <person name="Pallen M.J."/>
        </authorList>
    </citation>
    <scope>NUCLEOTIDE SEQUENCE</scope>
    <source>
        <strain evidence="2">ChiHjej10B9-9673</strain>
    </source>
</reference>
<sequence>MRFIKSVYAVDSHTMGEPTRVVVGGIPNVPGATMMEKKHYLEQHYDHIRTALMLEPRGHRDMFGSIILPPCSPEADLGIVFMEGDGFVNMCGHGSIGACSVAVETGLVEAKEPYTDIVLECPVGLIKARVEVEKGKAKSVTMTNVESFLLMGDVKADVPGLGNVVFDVAYGGNFAILIDSKYMGANICPENLPVLIEKAGILNEWVNTNLDVRHPLMPEVKGAAMVEIYGPPKSDDADYQDCVIFGHSIDRSPCGVGTCAKMATLVAKGELNIGDDFVYESVIRTKFKGKPIAKAKVGELDAIVPELTASAFITGFNHFVFDADDPVLYGFRV</sequence>
<reference evidence="2" key="1">
    <citation type="submission" date="2020-10" db="EMBL/GenBank/DDBJ databases">
        <authorList>
            <person name="Gilroy R."/>
        </authorList>
    </citation>
    <scope>NUCLEOTIDE SEQUENCE</scope>
    <source>
        <strain evidence="2">ChiHjej10B9-9673</strain>
    </source>
</reference>
<dbReference type="Gene3D" id="3.10.310.10">
    <property type="entry name" value="Diaminopimelate Epimerase, Chain A, domain 1"/>
    <property type="match status" value="2"/>
</dbReference>
<dbReference type="PANTHER" id="PTHR33442:SF5">
    <property type="entry name" value="BIFUNCTIONAL TRANS-3-HYDROXY-L-PROLINE DEHYDRATASE_2-EPIMERASE"/>
    <property type="match status" value="1"/>
</dbReference>
<protein>
    <submittedName>
        <fullName evidence="2">Proline racemase family protein</fullName>
    </submittedName>
</protein>
<dbReference type="PANTHER" id="PTHR33442">
    <property type="entry name" value="TRANS-3-HYDROXY-L-PROLINE DEHYDRATASE"/>
    <property type="match status" value="1"/>
</dbReference>
<dbReference type="GO" id="GO:0047580">
    <property type="term" value="F:4-hydroxyproline epimerase activity"/>
    <property type="evidence" value="ECO:0007669"/>
    <property type="project" value="TreeGrafter"/>
</dbReference>
<comment type="caution">
    <text evidence="2">The sequence shown here is derived from an EMBL/GenBank/DDBJ whole genome shotgun (WGS) entry which is preliminary data.</text>
</comment>
<comment type="similarity">
    <text evidence="1">Belongs to the proline racemase family.</text>
</comment>
<accession>A0A9D1JVD1</accession>
<name>A0A9D1JVD1_9FIRM</name>
<dbReference type="FunFam" id="3.10.310.10:FF:000003">
    <property type="entry name" value="Proline racemase"/>
    <property type="match status" value="1"/>
</dbReference>
<dbReference type="Proteomes" id="UP000824001">
    <property type="component" value="Unassembled WGS sequence"/>
</dbReference>